<keyword evidence="2" id="KW-1133">Transmembrane helix</keyword>
<sequence length="292" mass="30761">MAAKRSLVSNLGALTTTFTPPSDFSTLLVRTISVVDDDDGEGFRYNQFYAGYGETCTIDDEGSASTSETGLYDLWGILEDDETAVGCCPTGFVCKSETYSVCESTVTAPTTITAVTYNSECEASTLRTHIPLAWGAFMDAQFAEAPRVILILPNETRTDTTLTRATSDAGGNKGLPSSDDESSTDESSSGLSAGAKIAIGVVIPVAVIVVAAILVWMIRRRRKNLPHLQDSPNQENNPSTGGQDGAIGKAELPGSATGATGLLGVAFQKPELDSSDFCPVAELDGENRLSPR</sequence>
<dbReference type="OrthoDB" id="4891185at2759"/>
<feature type="transmembrane region" description="Helical" evidence="2">
    <location>
        <begin position="197"/>
        <end position="218"/>
    </location>
</feature>
<evidence type="ECO:0000256" key="2">
    <source>
        <dbReference type="SAM" id="Phobius"/>
    </source>
</evidence>
<feature type="region of interest" description="Disordered" evidence="1">
    <location>
        <begin position="161"/>
        <end position="189"/>
    </location>
</feature>
<comment type="caution">
    <text evidence="3">The sequence shown here is derived from an EMBL/GenBank/DDBJ whole genome shotgun (WGS) entry which is preliminary data.</text>
</comment>
<dbReference type="GeneID" id="75831547"/>
<organism evidence="3 4">
    <name type="scientific">Emericellopsis cladophorae</name>
    <dbReference type="NCBI Taxonomy" id="2686198"/>
    <lineage>
        <taxon>Eukaryota</taxon>
        <taxon>Fungi</taxon>
        <taxon>Dikarya</taxon>
        <taxon>Ascomycota</taxon>
        <taxon>Pezizomycotina</taxon>
        <taxon>Sordariomycetes</taxon>
        <taxon>Hypocreomycetidae</taxon>
        <taxon>Hypocreales</taxon>
        <taxon>Bionectriaceae</taxon>
        <taxon>Emericellopsis</taxon>
    </lineage>
</organism>
<feature type="region of interest" description="Disordered" evidence="1">
    <location>
        <begin position="227"/>
        <end position="253"/>
    </location>
</feature>
<reference evidence="3" key="1">
    <citation type="journal article" date="2021" name="J Fungi (Basel)">
        <title>Genomic and Metabolomic Analyses of the Marine Fungus Emericellopsis cladophorae: Insights into Saltwater Adaptability Mechanisms and Its Biosynthetic Potential.</title>
        <authorList>
            <person name="Goncalves M.F.M."/>
            <person name="Hilario S."/>
            <person name="Van de Peer Y."/>
            <person name="Esteves A.C."/>
            <person name="Alves A."/>
        </authorList>
    </citation>
    <scope>NUCLEOTIDE SEQUENCE</scope>
    <source>
        <strain evidence="3">MUM 19.33</strain>
    </source>
</reference>
<dbReference type="RefSeq" id="XP_051359393.1">
    <property type="nucleotide sequence ID" value="XM_051509661.1"/>
</dbReference>
<gene>
    <name evidence="3" type="ORF">J7T54_005061</name>
</gene>
<keyword evidence="2" id="KW-0812">Transmembrane</keyword>
<keyword evidence="2" id="KW-0472">Membrane</keyword>
<evidence type="ECO:0008006" key="5">
    <source>
        <dbReference type="Google" id="ProtNLM"/>
    </source>
</evidence>
<proteinExistence type="predicted"/>
<evidence type="ECO:0000313" key="4">
    <source>
        <dbReference type="Proteomes" id="UP001055219"/>
    </source>
</evidence>
<evidence type="ECO:0000313" key="3">
    <source>
        <dbReference type="EMBL" id="KAI6778537.1"/>
    </source>
</evidence>
<accession>A0A9Q0BAR4</accession>
<dbReference type="AlphaFoldDB" id="A0A9Q0BAR4"/>
<dbReference type="Proteomes" id="UP001055219">
    <property type="component" value="Unassembled WGS sequence"/>
</dbReference>
<feature type="compositionally biased region" description="Polar residues" evidence="1">
    <location>
        <begin position="230"/>
        <end position="241"/>
    </location>
</feature>
<evidence type="ECO:0000256" key="1">
    <source>
        <dbReference type="SAM" id="MobiDB-lite"/>
    </source>
</evidence>
<protein>
    <recommendedName>
        <fullName evidence="5">Mid2 domain-containing protein</fullName>
    </recommendedName>
</protein>
<dbReference type="EMBL" id="JAGIXG020000066">
    <property type="protein sequence ID" value="KAI6778537.1"/>
    <property type="molecule type" value="Genomic_DNA"/>
</dbReference>
<name>A0A9Q0BAR4_9HYPO</name>
<keyword evidence="4" id="KW-1185">Reference proteome</keyword>
<reference evidence="3" key="2">
    <citation type="submission" date="2022-07" db="EMBL/GenBank/DDBJ databases">
        <authorList>
            <person name="Goncalves M.F.M."/>
            <person name="Hilario S."/>
            <person name="Van De Peer Y."/>
            <person name="Esteves A.C."/>
            <person name="Alves A."/>
        </authorList>
    </citation>
    <scope>NUCLEOTIDE SEQUENCE</scope>
    <source>
        <strain evidence="3">MUM 19.33</strain>
    </source>
</reference>